<proteinExistence type="predicted"/>
<reference evidence="3 4" key="1">
    <citation type="journal article" date="2012" name="Genome Biol.">
        <title>Genome and low-iron response of an oceanic diatom adapted to chronic iron limitation.</title>
        <authorList>
            <person name="Lommer M."/>
            <person name="Specht M."/>
            <person name="Roy A.S."/>
            <person name="Kraemer L."/>
            <person name="Andreson R."/>
            <person name="Gutowska M.A."/>
            <person name="Wolf J."/>
            <person name="Bergner S.V."/>
            <person name="Schilhabel M.B."/>
            <person name="Klostermeier U.C."/>
            <person name="Beiko R.G."/>
            <person name="Rosenstiel P."/>
            <person name="Hippler M."/>
            <person name="Laroche J."/>
        </authorList>
    </citation>
    <scope>NUCLEOTIDE SEQUENCE [LARGE SCALE GENOMIC DNA]</scope>
    <source>
        <strain evidence="3 4">CCMP1005</strain>
    </source>
</reference>
<dbReference type="EMBL" id="AGNL01035531">
    <property type="protein sequence ID" value="EJK54633.1"/>
    <property type="molecule type" value="Genomic_DNA"/>
</dbReference>
<evidence type="ECO:0000313" key="3">
    <source>
        <dbReference type="EMBL" id="EJK54633.1"/>
    </source>
</evidence>
<accession>K0RLP6</accession>
<dbReference type="eggNOG" id="ENOG502QQ3I">
    <property type="taxonomic scope" value="Eukaryota"/>
</dbReference>
<name>K0RLP6_THAOC</name>
<keyword evidence="2" id="KW-0812">Transmembrane</keyword>
<feature type="transmembrane region" description="Helical" evidence="2">
    <location>
        <begin position="21"/>
        <end position="43"/>
    </location>
</feature>
<evidence type="ECO:0000256" key="1">
    <source>
        <dbReference type="SAM" id="MobiDB-lite"/>
    </source>
</evidence>
<feature type="region of interest" description="Disordered" evidence="1">
    <location>
        <begin position="268"/>
        <end position="310"/>
    </location>
</feature>
<organism evidence="3 4">
    <name type="scientific">Thalassiosira oceanica</name>
    <name type="common">Marine diatom</name>
    <dbReference type="NCBI Taxonomy" id="159749"/>
    <lineage>
        <taxon>Eukaryota</taxon>
        <taxon>Sar</taxon>
        <taxon>Stramenopiles</taxon>
        <taxon>Ochrophyta</taxon>
        <taxon>Bacillariophyta</taxon>
        <taxon>Coscinodiscophyceae</taxon>
        <taxon>Thalassiosirophycidae</taxon>
        <taxon>Thalassiosirales</taxon>
        <taxon>Thalassiosiraceae</taxon>
        <taxon>Thalassiosira</taxon>
    </lineage>
</organism>
<protein>
    <submittedName>
        <fullName evidence="3">Uncharacterized protein</fullName>
    </submittedName>
</protein>
<evidence type="ECO:0000256" key="2">
    <source>
        <dbReference type="SAM" id="Phobius"/>
    </source>
</evidence>
<dbReference type="Proteomes" id="UP000266841">
    <property type="component" value="Unassembled WGS sequence"/>
</dbReference>
<evidence type="ECO:0000313" key="4">
    <source>
        <dbReference type="Proteomes" id="UP000266841"/>
    </source>
</evidence>
<dbReference type="AlphaFoldDB" id="K0RLP6"/>
<feature type="non-terminal residue" evidence="3">
    <location>
        <position position="383"/>
    </location>
</feature>
<feature type="compositionally biased region" description="Basic and acidic residues" evidence="1">
    <location>
        <begin position="277"/>
        <end position="296"/>
    </location>
</feature>
<keyword evidence="2" id="KW-0472">Membrane</keyword>
<sequence length="383" mass="41041">MATMAVGTPPIRGNYRRIRGYLCALMIGRTIAIVSTPGNLLFIDRFHTPTDLISPAGKIQHQPPHVIRLVDPLAHHLPTPGDSLNMKKFPVRAVREVLLRIGSTNRFDIAGRENPAPTATPYPALLAPFRIVYRPPAAYTPPPSSRQGRGPPLAGWSASDKIRHGENDGAGEGGIFIWLGSGSGQPCVENGRIRQYTAAGGAPVVQNPEAITRCVRLEGVPLAGNWVIARASGARETKPPVKGHSYEAMDGSRRVDWPSGIAPATTYLPTMSTEAQDPVKPEPRAEFEAKSRKDRPTGSTHFGDTDFGEEEVGDIGDATWGEVAQACCVHDAKTWGIIFIGTCGALFFLYFFLFSLSLLGNAAKVVSGCQAGGLLSDETNPVA</sequence>
<keyword evidence="2" id="KW-1133">Transmembrane helix</keyword>
<feature type="transmembrane region" description="Helical" evidence="2">
    <location>
        <begin position="335"/>
        <end position="354"/>
    </location>
</feature>
<feature type="region of interest" description="Disordered" evidence="1">
    <location>
        <begin position="138"/>
        <end position="165"/>
    </location>
</feature>
<comment type="caution">
    <text evidence="3">The sequence shown here is derived from an EMBL/GenBank/DDBJ whole genome shotgun (WGS) entry which is preliminary data.</text>
</comment>
<keyword evidence="4" id="KW-1185">Reference proteome</keyword>
<gene>
    <name evidence="3" type="ORF">THAOC_25721</name>
</gene>